<evidence type="ECO:0000313" key="4">
    <source>
        <dbReference type="Proteomes" id="UP000799539"/>
    </source>
</evidence>
<keyword evidence="4" id="KW-1185">Reference proteome</keyword>
<dbReference type="Proteomes" id="UP000799539">
    <property type="component" value="Unassembled WGS sequence"/>
</dbReference>
<accession>A0A6A6F5Y3</accession>
<feature type="compositionally biased region" description="Polar residues" evidence="2">
    <location>
        <begin position="431"/>
        <end position="440"/>
    </location>
</feature>
<protein>
    <submittedName>
        <fullName evidence="3">Uncharacterized protein</fullName>
    </submittedName>
</protein>
<reference evidence="3" key="1">
    <citation type="journal article" date="2020" name="Stud. Mycol.">
        <title>101 Dothideomycetes genomes: a test case for predicting lifestyles and emergence of pathogens.</title>
        <authorList>
            <person name="Haridas S."/>
            <person name="Albert R."/>
            <person name="Binder M."/>
            <person name="Bloem J."/>
            <person name="Labutti K."/>
            <person name="Salamov A."/>
            <person name="Andreopoulos B."/>
            <person name="Baker S."/>
            <person name="Barry K."/>
            <person name="Bills G."/>
            <person name="Bluhm B."/>
            <person name="Cannon C."/>
            <person name="Castanera R."/>
            <person name="Culley D."/>
            <person name="Daum C."/>
            <person name="Ezra D."/>
            <person name="Gonzalez J."/>
            <person name="Henrissat B."/>
            <person name="Kuo A."/>
            <person name="Liang C."/>
            <person name="Lipzen A."/>
            <person name="Lutzoni F."/>
            <person name="Magnuson J."/>
            <person name="Mondo S."/>
            <person name="Nolan M."/>
            <person name="Ohm R."/>
            <person name="Pangilinan J."/>
            <person name="Park H.-J."/>
            <person name="Ramirez L."/>
            <person name="Alfaro M."/>
            <person name="Sun H."/>
            <person name="Tritt A."/>
            <person name="Yoshinaga Y."/>
            <person name="Zwiers L.-H."/>
            <person name="Turgeon B."/>
            <person name="Goodwin S."/>
            <person name="Spatafora J."/>
            <person name="Crous P."/>
            <person name="Grigoriev I."/>
        </authorList>
    </citation>
    <scope>NUCLEOTIDE SEQUENCE</scope>
    <source>
        <strain evidence="3">SCOH1-5</strain>
    </source>
</reference>
<gene>
    <name evidence="3" type="ORF">CERZMDRAFT_101043</name>
</gene>
<organism evidence="3 4">
    <name type="scientific">Cercospora zeae-maydis SCOH1-5</name>
    <dbReference type="NCBI Taxonomy" id="717836"/>
    <lineage>
        <taxon>Eukaryota</taxon>
        <taxon>Fungi</taxon>
        <taxon>Dikarya</taxon>
        <taxon>Ascomycota</taxon>
        <taxon>Pezizomycotina</taxon>
        <taxon>Dothideomycetes</taxon>
        <taxon>Dothideomycetidae</taxon>
        <taxon>Mycosphaerellales</taxon>
        <taxon>Mycosphaerellaceae</taxon>
        <taxon>Cercospora</taxon>
    </lineage>
</organism>
<keyword evidence="1" id="KW-0175">Coiled coil</keyword>
<evidence type="ECO:0000256" key="2">
    <source>
        <dbReference type="SAM" id="MobiDB-lite"/>
    </source>
</evidence>
<feature type="compositionally biased region" description="Basic and acidic residues" evidence="2">
    <location>
        <begin position="129"/>
        <end position="141"/>
    </location>
</feature>
<feature type="region of interest" description="Disordered" evidence="2">
    <location>
        <begin position="493"/>
        <end position="563"/>
    </location>
</feature>
<feature type="coiled-coil region" evidence="1">
    <location>
        <begin position="364"/>
        <end position="398"/>
    </location>
</feature>
<feature type="compositionally biased region" description="Polar residues" evidence="2">
    <location>
        <begin position="116"/>
        <end position="127"/>
    </location>
</feature>
<dbReference type="AlphaFoldDB" id="A0A6A6F5Y3"/>
<sequence length="593" mass="65700">MSAAYARRQSAFDSAKLPAGHLSAIDGCFVNTHSGCQPQWTCLHAPTATAVSPSPLCIAHSHQYLNLPLFWSLFNALRADVGRLDTRVGDLEHHVSDLEDRIDHYLGPSTPAESLANISDDSCSPTQAELKRPDQRARLESVEPSSTPIAPQMAHIPHRTYFSREDVPMHNMNHNTGATPGAALLTMAPQMGKPASSGVAFRDKEINDLEELVRSSQDSLKRSEETSRRNAIQVSDLLIENASLQRQLSHREAALATCSDRLSATEVQLEDSRTHCHVKDEKLLAWTSKHESLHQTYLQQQDELAALKRRLQQVYSLQASRQQEIDELVGLKDDDLGRLRALCESKHEVLVKQEEVIARGITLMRDKDGEMEQLRLELRALKDDFDSAAREKERYARLFQESGEVIAELRASPSQAPTPAVPKHSADDTPETNGTSMAPCSPFANSTRAVSWTPKPFKFSALPSERKRAEIWQSGSISTACAFGETGWQNGFRGTIRSNGSRYDKKLPLEQTRKAGKRPEVQAQPRQHNGLTAHAAGSTDESLPPWPPRRCELSSDQCSSAAGEMGPRLTAQHVPVREPCKRGLQPYVEAGEE</sequence>
<name>A0A6A6F5Y3_9PEZI</name>
<feature type="region of interest" description="Disordered" evidence="2">
    <location>
        <begin position="109"/>
        <end position="150"/>
    </location>
</feature>
<evidence type="ECO:0000313" key="3">
    <source>
        <dbReference type="EMBL" id="KAF2208833.1"/>
    </source>
</evidence>
<dbReference type="EMBL" id="ML992691">
    <property type="protein sequence ID" value="KAF2208833.1"/>
    <property type="molecule type" value="Genomic_DNA"/>
</dbReference>
<feature type="region of interest" description="Disordered" evidence="2">
    <location>
        <begin position="411"/>
        <end position="440"/>
    </location>
</feature>
<evidence type="ECO:0000256" key="1">
    <source>
        <dbReference type="SAM" id="Coils"/>
    </source>
</evidence>
<feature type="compositionally biased region" description="Basic and acidic residues" evidence="2">
    <location>
        <begin position="502"/>
        <end position="520"/>
    </location>
</feature>
<proteinExistence type="predicted"/>
<dbReference type="OrthoDB" id="3644453at2759"/>